<name>A0A803Q6V3_CANSA</name>
<organism evidence="1 2">
    <name type="scientific">Cannabis sativa</name>
    <name type="common">Hemp</name>
    <name type="synonym">Marijuana</name>
    <dbReference type="NCBI Taxonomy" id="3483"/>
    <lineage>
        <taxon>Eukaryota</taxon>
        <taxon>Viridiplantae</taxon>
        <taxon>Streptophyta</taxon>
        <taxon>Embryophyta</taxon>
        <taxon>Tracheophyta</taxon>
        <taxon>Spermatophyta</taxon>
        <taxon>Magnoliopsida</taxon>
        <taxon>eudicotyledons</taxon>
        <taxon>Gunneridae</taxon>
        <taxon>Pentapetalae</taxon>
        <taxon>rosids</taxon>
        <taxon>fabids</taxon>
        <taxon>Rosales</taxon>
        <taxon>Cannabaceae</taxon>
        <taxon>Cannabis</taxon>
    </lineage>
</organism>
<evidence type="ECO:0000313" key="2">
    <source>
        <dbReference type="Proteomes" id="UP000596661"/>
    </source>
</evidence>
<protein>
    <submittedName>
        <fullName evidence="1">Uncharacterized protein</fullName>
    </submittedName>
</protein>
<reference evidence="1" key="1">
    <citation type="submission" date="2018-11" db="EMBL/GenBank/DDBJ databases">
        <authorList>
            <person name="Grassa J C."/>
        </authorList>
    </citation>
    <scope>NUCLEOTIDE SEQUENCE [LARGE SCALE GENOMIC DNA]</scope>
</reference>
<evidence type="ECO:0000313" key="1">
    <source>
        <dbReference type="EnsemblPlants" id="cds.evm.model.07.883"/>
    </source>
</evidence>
<dbReference type="EMBL" id="UZAU01000650">
    <property type="status" value="NOT_ANNOTATED_CDS"/>
    <property type="molecule type" value="Genomic_DNA"/>
</dbReference>
<proteinExistence type="predicted"/>
<reference evidence="1" key="2">
    <citation type="submission" date="2021-03" db="UniProtKB">
        <authorList>
            <consortium name="EnsemblPlants"/>
        </authorList>
    </citation>
    <scope>IDENTIFICATION</scope>
</reference>
<dbReference type="Proteomes" id="UP000596661">
    <property type="component" value="Chromosome 7"/>
</dbReference>
<accession>A0A803Q6V3</accession>
<sequence>MEGQRRGSVGIQSLHGLFCVGHHPIPGRWLIGMPRNSHSRSGNGNAKGARTWMAHKNGISYVWPDNICQIGWQVTSPPLPEFANEMPVAFTCNLIGIKVVLHFGFWGRCSLTAHFPVLKTRIRKFVTRGGRTSTKTRLILIQKLEKILVDMVFSSPKLTRVHLQRKDTR</sequence>
<keyword evidence="2" id="KW-1185">Reference proteome</keyword>
<dbReference type="Gramene" id="evm.model.07.883">
    <property type="protein sequence ID" value="cds.evm.model.07.883"/>
    <property type="gene ID" value="evm.TU.07.883"/>
</dbReference>
<dbReference type="EnsemblPlants" id="evm.model.07.883">
    <property type="protein sequence ID" value="cds.evm.model.07.883"/>
    <property type="gene ID" value="evm.TU.07.883"/>
</dbReference>
<dbReference type="AlphaFoldDB" id="A0A803Q6V3"/>